<feature type="chain" id="PRO_5010725691" description="Secreted protein" evidence="1">
    <location>
        <begin position="29"/>
        <end position="100"/>
    </location>
</feature>
<accession>A0A1V1PGD8</accession>
<gene>
    <name evidence="2" type="ORF">OMM_06686</name>
</gene>
<proteinExistence type="predicted"/>
<reference evidence="3" key="1">
    <citation type="submission" date="2012-11" db="EMBL/GenBank/DDBJ databases">
        <authorList>
            <person name="Lucero-Rivera Y.E."/>
            <person name="Tovar-Ramirez D."/>
        </authorList>
    </citation>
    <scope>NUCLEOTIDE SEQUENCE [LARGE SCALE GENOMIC DNA]</scope>
    <source>
        <strain evidence="3">Araruama</strain>
    </source>
</reference>
<sequence length="100" mass="11520">MKLIFQKNMNTIILTCLGMLLIAMPSMATVLYHEDFSDSIMPNKYQEYRSSSFGRIEIQNGRLRMDVNTDSNSCLNEIVFQYPVTGKKGIYLSFFSTAMR</sequence>
<feature type="signal peptide" evidence="1">
    <location>
        <begin position="1"/>
        <end position="28"/>
    </location>
</feature>
<evidence type="ECO:0000313" key="2">
    <source>
        <dbReference type="EMBL" id="ETR73866.1"/>
    </source>
</evidence>
<keyword evidence="1" id="KW-0732">Signal</keyword>
<comment type="caution">
    <text evidence="2">The sequence shown here is derived from an EMBL/GenBank/DDBJ whole genome shotgun (WGS) entry which is preliminary data.</text>
</comment>
<name>A0A1V1PGD8_9BACT</name>
<protein>
    <recommendedName>
        <fullName evidence="4">Secreted protein</fullName>
    </recommendedName>
</protein>
<dbReference type="EMBL" id="ATBP01000035">
    <property type="protein sequence ID" value="ETR73866.1"/>
    <property type="molecule type" value="Genomic_DNA"/>
</dbReference>
<evidence type="ECO:0000256" key="1">
    <source>
        <dbReference type="SAM" id="SignalP"/>
    </source>
</evidence>
<dbReference type="AlphaFoldDB" id="A0A1V1PGD8"/>
<evidence type="ECO:0008006" key="4">
    <source>
        <dbReference type="Google" id="ProtNLM"/>
    </source>
</evidence>
<dbReference type="Proteomes" id="UP000189670">
    <property type="component" value="Unassembled WGS sequence"/>
</dbReference>
<organism evidence="2 3">
    <name type="scientific">Candidatus Magnetoglobus multicellularis str. Araruama</name>
    <dbReference type="NCBI Taxonomy" id="890399"/>
    <lineage>
        <taxon>Bacteria</taxon>
        <taxon>Pseudomonadati</taxon>
        <taxon>Thermodesulfobacteriota</taxon>
        <taxon>Desulfobacteria</taxon>
        <taxon>Desulfobacterales</taxon>
        <taxon>Desulfobacteraceae</taxon>
        <taxon>Candidatus Magnetoglobus</taxon>
    </lineage>
</organism>
<evidence type="ECO:0000313" key="3">
    <source>
        <dbReference type="Proteomes" id="UP000189670"/>
    </source>
</evidence>